<feature type="region of interest" description="Disordered" evidence="1">
    <location>
        <begin position="150"/>
        <end position="170"/>
    </location>
</feature>
<protein>
    <submittedName>
        <fullName evidence="2">Uncharacterized protein</fullName>
    </submittedName>
</protein>
<evidence type="ECO:0000313" key="3">
    <source>
        <dbReference type="Proteomes" id="UP000028725"/>
    </source>
</evidence>
<dbReference type="EMBL" id="JMCB01000003">
    <property type="protein sequence ID" value="KFE70225.1"/>
    <property type="molecule type" value="Genomic_DNA"/>
</dbReference>
<dbReference type="Proteomes" id="UP000028725">
    <property type="component" value="Unassembled WGS sequence"/>
</dbReference>
<evidence type="ECO:0000256" key="1">
    <source>
        <dbReference type="SAM" id="MobiDB-lite"/>
    </source>
</evidence>
<comment type="caution">
    <text evidence="2">The sequence shown here is derived from an EMBL/GenBank/DDBJ whole genome shotgun (WGS) entry which is preliminary data.</text>
</comment>
<keyword evidence="3" id="KW-1185">Reference proteome</keyword>
<evidence type="ECO:0000313" key="2">
    <source>
        <dbReference type="EMBL" id="KFE70225.1"/>
    </source>
</evidence>
<accession>A0A085WRB2</accession>
<organism evidence="2 3">
    <name type="scientific">Hyalangium minutum</name>
    <dbReference type="NCBI Taxonomy" id="394096"/>
    <lineage>
        <taxon>Bacteria</taxon>
        <taxon>Pseudomonadati</taxon>
        <taxon>Myxococcota</taxon>
        <taxon>Myxococcia</taxon>
        <taxon>Myxococcales</taxon>
        <taxon>Cystobacterineae</taxon>
        <taxon>Archangiaceae</taxon>
        <taxon>Hyalangium</taxon>
    </lineage>
</organism>
<proteinExistence type="predicted"/>
<feature type="region of interest" description="Disordered" evidence="1">
    <location>
        <begin position="11"/>
        <end position="35"/>
    </location>
</feature>
<dbReference type="AlphaFoldDB" id="A0A085WRB2"/>
<dbReference type="STRING" id="394096.DB31_5267"/>
<name>A0A085WRB2_9BACT</name>
<dbReference type="PATRIC" id="fig|394096.3.peg.1749"/>
<gene>
    <name evidence="2" type="ORF">DB31_5267</name>
</gene>
<reference evidence="2 3" key="1">
    <citation type="submission" date="2014-04" db="EMBL/GenBank/DDBJ databases">
        <title>Genome assembly of Hyalangium minutum DSM 14724.</title>
        <authorList>
            <person name="Sharma G."/>
            <person name="Subramanian S."/>
        </authorList>
    </citation>
    <scope>NUCLEOTIDE SEQUENCE [LARGE SCALE GENOMIC DNA]</scope>
    <source>
        <strain evidence="2 3">DSM 14724</strain>
    </source>
</reference>
<sequence length="170" mass="17450">MFLSLLLGAAPNDGSGAASAQSLEAPPVADESPTAWSCTADTLRSGKECVFEAELTPAEPNKDQAASNIRTIQDMARTLCAESSKSSSTEGKPDRNLATTCEKKYAAAAERCGLEGTSPIVDAKGRFAPAARACYRAISGVLQETQMAASVGKTAVPAPKSPPSRGSASL</sequence>